<dbReference type="PANTHER" id="PTHR14776">
    <property type="entry name" value="CADHERIN-LIKE AND PC-ESTERASE DOMAIN-CONTAINING PROTEIN 1"/>
    <property type="match status" value="1"/>
</dbReference>
<proteinExistence type="predicted"/>
<name>K1R7C5_MAGGI</name>
<sequence length="665" mass="75827">MYQPPATDGLTSKLMTFALAHLKQAHRCLLLEEHILSVSRLPALIQNKGGKDNSTGILKELLQHLDYSIVSQNGKVGDRTLCSVSPHLNKQTDLPFKRERDFVSLHKDGNITIQNQQIPQKKTETTSVLWAVSPGVLEVDGAPLLVRLSLLVTSLLPLRAYLHSSCQVYRVNQKGQSLRQDLTSLWHVRQSIQQNFGETTMRGWWSQLRTGLMSALLTAELDVWQSRAGNSCSCRRCFQSLDLDVVFTNEFHPIIVKVGPSEPARMTKEFMEDMVKLTSYKDPVYDEVMKAVGNIQPQKMQSACVVVPYDLPLLSEISITPASIQLTPEFDPGRTMYRAQVEYDTIVFSITATTAHCDTTARFHTADGEERVMNYTLGLGENQIRVHVVTTAVPEPQIINTYIILIWRRERGITNFRPSLRVCQLTQDCELRYSSSRSCGLQAVRQFRSWRIYQKHNSQLPICQQSDYQEASWFVPCEDCKNPNSCHWKTAIWQPKFCQTTHLDDYDIRACFKGRKVLFIGDSTNRGILHYILEKINGSLSEWDKTHNLKLYKSINGNQTDLSFSYYPQFWLPTNHRPAFDKAIFQLIKWTRPLSDDNRTVLVVGGVHWLAGQHLDLIIKALKRENLTHIKLIAKGLGSGFHQRVIGVHYLPDDRAVEGGYKIVN</sequence>
<accession>K1R7C5</accession>
<reference evidence="3" key="1">
    <citation type="journal article" date="2012" name="Nature">
        <title>The oyster genome reveals stress adaptation and complexity of shell formation.</title>
        <authorList>
            <person name="Zhang G."/>
            <person name="Fang X."/>
            <person name="Guo X."/>
            <person name="Li L."/>
            <person name="Luo R."/>
            <person name="Xu F."/>
            <person name="Yang P."/>
            <person name="Zhang L."/>
            <person name="Wang X."/>
            <person name="Qi H."/>
            <person name="Xiong Z."/>
            <person name="Que H."/>
            <person name="Xie Y."/>
            <person name="Holland P.W."/>
            <person name="Paps J."/>
            <person name="Zhu Y."/>
            <person name="Wu F."/>
            <person name="Chen Y."/>
            <person name="Wang J."/>
            <person name="Peng C."/>
            <person name="Meng J."/>
            <person name="Yang L."/>
            <person name="Liu J."/>
            <person name="Wen B."/>
            <person name="Zhang N."/>
            <person name="Huang Z."/>
            <person name="Zhu Q."/>
            <person name="Feng Y."/>
            <person name="Mount A."/>
            <person name="Hedgecock D."/>
            <person name="Xu Z."/>
            <person name="Liu Y."/>
            <person name="Domazet-Loso T."/>
            <person name="Du Y."/>
            <person name="Sun X."/>
            <person name="Zhang S."/>
            <person name="Liu B."/>
            <person name="Cheng P."/>
            <person name="Jiang X."/>
            <person name="Li J."/>
            <person name="Fan D."/>
            <person name="Wang W."/>
            <person name="Fu W."/>
            <person name="Wang T."/>
            <person name="Wang B."/>
            <person name="Zhang J."/>
            <person name="Peng Z."/>
            <person name="Li Y."/>
            <person name="Li N."/>
            <person name="Wang J."/>
            <person name="Chen M."/>
            <person name="He Y."/>
            <person name="Tan F."/>
            <person name="Song X."/>
            <person name="Zheng Q."/>
            <person name="Huang R."/>
            <person name="Yang H."/>
            <person name="Du X."/>
            <person name="Chen L."/>
            <person name="Yang M."/>
            <person name="Gaffney P.M."/>
            <person name="Wang S."/>
            <person name="Luo L."/>
            <person name="She Z."/>
            <person name="Ming Y."/>
            <person name="Huang W."/>
            <person name="Zhang S."/>
            <person name="Huang B."/>
            <person name="Zhang Y."/>
            <person name="Qu T."/>
            <person name="Ni P."/>
            <person name="Miao G."/>
            <person name="Wang J."/>
            <person name="Wang Q."/>
            <person name="Steinberg C.E."/>
            <person name="Wang H."/>
            <person name="Li N."/>
            <person name="Qian L."/>
            <person name="Zhang G."/>
            <person name="Li Y."/>
            <person name="Yang H."/>
            <person name="Liu X."/>
            <person name="Wang J."/>
            <person name="Yin Y."/>
            <person name="Wang J."/>
        </authorList>
    </citation>
    <scope>NUCLEOTIDE SEQUENCE [LARGE SCALE GENOMIC DNA]</scope>
    <source>
        <strain evidence="3">05x7-T-G4-1.051#20</strain>
    </source>
</reference>
<dbReference type="PANTHER" id="PTHR14776:SF1">
    <property type="entry name" value="CADHERIN-LIKE AND PC-ESTERASE DOMAIN-CONTAINING PROTEIN 1"/>
    <property type="match status" value="1"/>
</dbReference>
<dbReference type="InParanoid" id="K1R7C5"/>
<feature type="domain" description="NXPE C-terminal" evidence="2">
    <location>
        <begin position="493"/>
        <end position="621"/>
    </location>
</feature>
<dbReference type="Gene3D" id="3.30.470.20">
    <property type="entry name" value="ATP-grasp fold, B domain"/>
    <property type="match status" value="1"/>
</dbReference>
<dbReference type="Pfam" id="PF24536">
    <property type="entry name" value="NXPE4_C"/>
    <property type="match status" value="1"/>
</dbReference>
<dbReference type="AlphaFoldDB" id="K1R7C5"/>
<dbReference type="InterPro" id="IPR057106">
    <property type="entry name" value="NXPE4_C"/>
</dbReference>
<dbReference type="Pfam" id="PF12733">
    <property type="entry name" value="Cadherin-like"/>
    <property type="match status" value="1"/>
</dbReference>
<evidence type="ECO:0000259" key="2">
    <source>
        <dbReference type="Pfam" id="PF24536"/>
    </source>
</evidence>
<dbReference type="EMBL" id="JH818808">
    <property type="protein sequence ID" value="EKC39469.1"/>
    <property type="molecule type" value="Genomic_DNA"/>
</dbReference>
<feature type="domain" description="Cadherin-like beta-sandwich-like" evidence="1">
    <location>
        <begin position="315"/>
        <end position="409"/>
    </location>
</feature>
<organism evidence="3">
    <name type="scientific">Magallana gigas</name>
    <name type="common">Pacific oyster</name>
    <name type="synonym">Crassostrea gigas</name>
    <dbReference type="NCBI Taxonomy" id="29159"/>
    <lineage>
        <taxon>Eukaryota</taxon>
        <taxon>Metazoa</taxon>
        <taxon>Spiralia</taxon>
        <taxon>Lophotrochozoa</taxon>
        <taxon>Mollusca</taxon>
        <taxon>Bivalvia</taxon>
        <taxon>Autobranchia</taxon>
        <taxon>Pteriomorphia</taxon>
        <taxon>Ostreida</taxon>
        <taxon>Ostreoidea</taxon>
        <taxon>Ostreidae</taxon>
        <taxon>Magallana</taxon>
    </lineage>
</organism>
<gene>
    <name evidence="3" type="ORF">CGI_10020074</name>
</gene>
<evidence type="ECO:0000313" key="3">
    <source>
        <dbReference type="EMBL" id="EKC39469.1"/>
    </source>
</evidence>
<dbReference type="HOGENOM" id="CLU_011328_0_0_1"/>
<protein>
    <submittedName>
        <fullName evidence="3">Uncharacterized protein C7orf58</fullName>
    </submittedName>
</protein>
<dbReference type="InterPro" id="IPR025883">
    <property type="entry name" value="Cadherin-like_domain"/>
</dbReference>
<evidence type="ECO:0000259" key="1">
    <source>
        <dbReference type="Pfam" id="PF12733"/>
    </source>
</evidence>